<comment type="caution">
    <text evidence="10">The sequence shown here is derived from an EMBL/GenBank/DDBJ whole genome shotgun (WGS) entry which is preliminary data.</text>
</comment>
<keyword evidence="7" id="KW-0136">Cellulose degradation</keyword>
<organism evidence="10 11">
    <name type="scientific">Pontibacter toksunensis</name>
    <dbReference type="NCBI Taxonomy" id="1332631"/>
    <lineage>
        <taxon>Bacteria</taxon>
        <taxon>Pseudomonadati</taxon>
        <taxon>Bacteroidota</taxon>
        <taxon>Cytophagia</taxon>
        <taxon>Cytophagales</taxon>
        <taxon>Hymenobacteraceae</taxon>
        <taxon>Pontibacter</taxon>
    </lineage>
</organism>
<comment type="similarity">
    <text evidence="1 6 7">Belongs to the glycosyl hydrolase 9 (cellulase E) family.</text>
</comment>
<protein>
    <recommendedName>
        <fullName evidence="7">Endoglucanase</fullName>
        <ecNumber evidence="7">3.2.1.4</ecNumber>
    </recommendedName>
</protein>
<keyword evidence="2 6" id="KW-0378">Hydrolase</keyword>
<evidence type="ECO:0000256" key="7">
    <source>
        <dbReference type="RuleBase" id="RU361166"/>
    </source>
</evidence>
<dbReference type="Proteomes" id="UP001597641">
    <property type="component" value="Unassembled WGS sequence"/>
</dbReference>
<keyword evidence="11" id="KW-1185">Reference proteome</keyword>
<dbReference type="InterPro" id="IPR008928">
    <property type="entry name" value="6-hairpin_glycosidase_sf"/>
</dbReference>
<dbReference type="InterPro" id="IPR013783">
    <property type="entry name" value="Ig-like_fold"/>
</dbReference>
<proteinExistence type="inferred from homology"/>
<sequence>MKSSTFTKVICGVSAAFLFSCAGPQQEAGTAELQEQLSENIRLNQVGFYPNAPKMAVVVGEVEDGAFYVKTPDLQETIYTGHLSATKAGEFSNRPTRVADFSDFKETGSYVLVIPGVGRSYEFEIAKDIHKDVAAASIKGFYYQRLSTDLPEQYAGKWARPAGHPDNEVLIHPSAASAKRPAGSTISAPRGWYDAGDYNKYVVNSGISMGTLLSAYEDFPAFYRNLELNIPESGNNVPDILDEALWNLRWMMAMQDPEDGGVYNKLTNASFDGMIMPAEATNPRYVVQKGTAATLDFAAVMAQASRVFSKYENEYPGLADSALLAAVKAWNWAQRNPNVDYDQDAMNKQFKPEVSTGGYGDKDYSDEFIWAAAELYATTKQDLYYKEVNMLPDDKMPLPSWPQVRLLGYYTLNRFSNELTPIAQKDLTEIKKRLVSFADELIDGASTRSYRTVMGKTAGDYIWGSSSVAANQGIALIQAYQLTDDKKYLNAALSNLDYLLGRNATGYSFLTGFGDKPIMNPHHRPSIADGIKEPIPGLLSGGPNARADKQDKCTTYQSTFADEMFTDDDCSYASNEIAINWNAPFVYLAGAVEALQNRAAFN</sequence>
<feature type="active site" evidence="6">
    <location>
        <position position="576"/>
    </location>
</feature>
<dbReference type="InterPro" id="IPR033126">
    <property type="entry name" value="Glyco_hydro_9_Asp/Glu_AS"/>
</dbReference>
<evidence type="ECO:0000313" key="10">
    <source>
        <dbReference type="EMBL" id="MFD3003937.1"/>
    </source>
</evidence>
<dbReference type="InterPro" id="IPR014756">
    <property type="entry name" value="Ig_E-set"/>
</dbReference>
<feature type="domain" description="Glycoside hydrolase family 9" evidence="8">
    <location>
        <begin position="132"/>
        <end position="588"/>
    </location>
</feature>
<dbReference type="Pfam" id="PF00759">
    <property type="entry name" value="Glyco_hydro_9"/>
    <property type="match status" value="1"/>
</dbReference>
<evidence type="ECO:0000256" key="4">
    <source>
        <dbReference type="ARBA" id="ARBA00023295"/>
    </source>
</evidence>
<dbReference type="SUPFAM" id="SSF48208">
    <property type="entry name" value="Six-hairpin glycosidases"/>
    <property type="match status" value="1"/>
</dbReference>
<dbReference type="RefSeq" id="WP_377492291.1">
    <property type="nucleotide sequence ID" value="NZ_JBHUOX010000055.1"/>
</dbReference>
<feature type="active site" evidence="6">
    <location>
        <position position="567"/>
    </location>
</feature>
<dbReference type="Gene3D" id="2.60.40.10">
    <property type="entry name" value="Immunoglobulins"/>
    <property type="match status" value="1"/>
</dbReference>
<evidence type="ECO:0000259" key="9">
    <source>
        <dbReference type="Pfam" id="PF02927"/>
    </source>
</evidence>
<dbReference type="InterPro" id="IPR001701">
    <property type="entry name" value="Glyco_hydro_9"/>
</dbReference>
<dbReference type="PANTHER" id="PTHR22298">
    <property type="entry name" value="ENDO-1,4-BETA-GLUCANASE"/>
    <property type="match status" value="1"/>
</dbReference>
<dbReference type="InterPro" id="IPR004197">
    <property type="entry name" value="Cellulase_Ig-like"/>
</dbReference>
<dbReference type="GO" id="GO:0016787">
    <property type="term" value="F:hydrolase activity"/>
    <property type="evidence" value="ECO:0007669"/>
    <property type="project" value="UniProtKB-KW"/>
</dbReference>
<dbReference type="SUPFAM" id="SSF81296">
    <property type="entry name" value="E set domains"/>
    <property type="match status" value="1"/>
</dbReference>
<evidence type="ECO:0000256" key="2">
    <source>
        <dbReference type="ARBA" id="ARBA00022801"/>
    </source>
</evidence>
<keyword evidence="5 6" id="KW-0624">Polysaccharide degradation</keyword>
<dbReference type="Gene3D" id="1.50.10.10">
    <property type="match status" value="1"/>
</dbReference>
<dbReference type="PROSITE" id="PS51257">
    <property type="entry name" value="PROKAR_LIPOPROTEIN"/>
    <property type="match status" value="1"/>
</dbReference>
<dbReference type="EC" id="3.2.1.4" evidence="7"/>
<keyword evidence="4 6" id="KW-0326">Glycosidase</keyword>
<evidence type="ECO:0000256" key="5">
    <source>
        <dbReference type="ARBA" id="ARBA00023326"/>
    </source>
</evidence>
<dbReference type="Pfam" id="PF02927">
    <property type="entry name" value="CelD_N"/>
    <property type="match status" value="1"/>
</dbReference>
<feature type="signal peptide" evidence="7">
    <location>
        <begin position="1"/>
        <end position="22"/>
    </location>
</feature>
<accession>A0ABW6C4X1</accession>
<keyword evidence="3 6" id="KW-0119">Carbohydrate metabolism</keyword>
<gene>
    <name evidence="10" type="ORF">ACFS7Z_26510</name>
</gene>
<dbReference type="PROSITE" id="PS00698">
    <property type="entry name" value="GH9_3"/>
    <property type="match status" value="1"/>
</dbReference>
<comment type="catalytic activity">
    <reaction evidence="7">
        <text>Endohydrolysis of (1-&gt;4)-beta-D-glucosidic linkages in cellulose, lichenin and cereal beta-D-glucans.</text>
        <dbReference type="EC" id="3.2.1.4"/>
    </reaction>
</comment>
<evidence type="ECO:0000259" key="8">
    <source>
        <dbReference type="Pfam" id="PF00759"/>
    </source>
</evidence>
<evidence type="ECO:0000256" key="6">
    <source>
        <dbReference type="PROSITE-ProRule" id="PRU10060"/>
    </source>
</evidence>
<reference evidence="11" key="1">
    <citation type="journal article" date="2019" name="Int. J. Syst. Evol. Microbiol.">
        <title>The Global Catalogue of Microorganisms (GCM) 10K type strain sequencing project: providing services to taxonomists for standard genome sequencing and annotation.</title>
        <authorList>
            <consortium name="The Broad Institute Genomics Platform"/>
            <consortium name="The Broad Institute Genome Sequencing Center for Infectious Disease"/>
            <person name="Wu L."/>
            <person name="Ma J."/>
        </authorList>
    </citation>
    <scope>NUCLEOTIDE SEQUENCE [LARGE SCALE GENOMIC DNA]</scope>
    <source>
        <strain evidence="11">KCTC 23984</strain>
    </source>
</reference>
<dbReference type="CDD" id="cd02850">
    <property type="entry name" value="E_set_Cellulase_N"/>
    <property type="match status" value="1"/>
</dbReference>
<feature type="domain" description="Cellulase Ig-like" evidence="9">
    <location>
        <begin position="38"/>
        <end position="118"/>
    </location>
</feature>
<dbReference type="InterPro" id="IPR012341">
    <property type="entry name" value="6hp_glycosidase-like_sf"/>
</dbReference>
<name>A0ABW6C4X1_9BACT</name>
<dbReference type="EMBL" id="JBHUOX010000055">
    <property type="protein sequence ID" value="MFD3003937.1"/>
    <property type="molecule type" value="Genomic_DNA"/>
</dbReference>
<evidence type="ECO:0000313" key="11">
    <source>
        <dbReference type="Proteomes" id="UP001597641"/>
    </source>
</evidence>
<keyword evidence="7" id="KW-0732">Signal</keyword>
<evidence type="ECO:0000256" key="3">
    <source>
        <dbReference type="ARBA" id="ARBA00023277"/>
    </source>
</evidence>
<feature type="chain" id="PRO_5044965315" description="Endoglucanase" evidence="7">
    <location>
        <begin position="23"/>
        <end position="602"/>
    </location>
</feature>
<evidence type="ECO:0000256" key="1">
    <source>
        <dbReference type="ARBA" id="ARBA00007072"/>
    </source>
</evidence>